<organism evidence="5 6">
    <name type="scientific">Sporolactobacillus inulinus</name>
    <dbReference type="NCBI Taxonomy" id="2078"/>
    <lineage>
        <taxon>Bacteria</taxon>
        <taxon>Bacillati</taxon>
        <taxon>Bacillota</taxon>
        <taxon>Bacilli</taxon>
        <taxon>Bacillales</taxon>
        <taxon>Sporolactobacillaceae</taxon>
        <taxon>Sporolactobacillus</taxon>
    </lineage>
</organism>
<keyword evidence="1" id="KW-0547">Nucleotide-binding</keyword>
<evidence type="ECO:0000256" key="3">
    <source>
        <dbReference type="ARBA" id="ARBA00023186"/>
    </source>
</evidence>
<keyword evidence="3" id="KW-0143">Chaperone</keyword>
<dbReference type="InterPro" id="IPR013126">
    <property type="entry name" value="Hsp_70_fam"/>
</dbReference>
<evidence type="ECO:0000313" key="5">
    <source>
        <dbReference type="EMBL" id="GAY76352.1"/>
    </source>
</evidence>
<feature type="compositionally biased region" description="Basic and acidic residues" evidence="4">
    <location>
        <begin position="1"/>
        <end position="11"/>
    </location>
</feature>
<dbReference type="Gene3D" id="1.20.1270.10">
    <property type="match status" value="1"/>
</dbReference>
<keyword evidence="2" id="KW-0067">ATP-binding</keyword>
<accession>A0A4Y1ZB97</accession>
<feature type="compositionally biased region" description="Polar residues" evidence="4">
    <location>
        <begin position="12"/>
        <end position="24"/>
    </location>
</feature>
<dbReference type="SUPFAM" id="SSF100934">
    <property type="entry name" value="Heat shock protein 70kD (HSP70), C-terminal subdomain"/>
    <property type="match status" value="1"/>
</dbReference>
<evidence type="ECO:0000256" key="2">
    <source>
        <dbReference type="ARBA" id="ARBA00022840"/>
    </source>
</evidence>
<dbReference type="Gene3D" id="2.60.34.10">
    <property type="entry name" value="Substrate Binding Domain Of DNAk, Chain A, domain 1"/>
    <property type="match status" value="1"/>
</dbReference>
<gene>
    <name evidence="5" type="ORF">NBRC111894_1906</name>
</gene>
<dbReference type="InterPro" id="IPR029047">
    <property type="entry name" value="HSP70_peptide-bd_sf"/>
</dbReference>
<dbReference type="AlphaFoldDB" id="A0A4Y1ZB97"/>
<sequence length="116" mass="13121">MNVKAKDKGTNKEQSITIKSSSGLSDDEIDKMVKDAEANADADKKRKEEVDLRNEADQLIFSTEKTLKELGDKVDASEKSKAEDAKDKLKKPWKAKMLTQLNRQKMPSMRSFNNCL</sequence>
<name>A0A4Y1ZB97_9BACL</name>
<dbReference type="Pfam" id="PF00012">
    <property type="entry name" value="HSP70"/>
    <property type="match status" value="1"/>
</dbReference>
<feature type="region of interest" description="Disordered" evidence="4">
    <location>
        <begin position="1"/>
        <end position="29"/>
    </location>
</feature>
<evidence type="ECO:0000256" key="1">
    <source>
        <dbReference type="ARBA" id="ARBA00022741"/>
    </source>
</evidence>
<reference evidence="5 6" key="1">
    <citation type="submission" date="2017-11" db="EMBL/GenBank/DDBJ databases">
        <title>Draft Genome Sequence of Sporolactobacillus inulinus NBRC 111894 Isolated from Koso, a Japanese Sugar-Vegetable Fermented Beverage.</title>
        <authorList>
            <person name="Chiou T.Y."/>
            <person name="Oshima K."/>
            <person name="Suda W."/>
            <person name="Hattori M."/>
            <person name="Takahashi T."/>
        </authorList>
    </citation>
    <scope>NUCLEOTIDE SEQUENCE [LARGE SCALE GENOMIC DNA]</scope>
    <source>
        <strain evidence="5 6">NBRC111894</strain>
    </source>
</reference>
<dbReference type="InterPro" id="IPR029048">
    <property type="entry name" value="HSP70_C_sf"/>
</dbReference>
<evidence type="ECO:0000313" key="6">
    <source>
        <dbReference type="Proteomes" id="UP000319716"/>
    </source>
</evidence>
<comment type="caution">
    <text evidence="5">The sequence shown here is derived from an EMBL/GenBank/DDBJ whole genome shotgun (WGS) entry which is preliminary data.</text>
</comment>
<proteinExistence type="predicted"/>
<dbReference type="GO" id="GO:0140662">
    <property type="term" value="F:ATP-dependent protein folding chaperone"/>
    <property type="evidence" value="ECO:0007669"/>
    <property type="project" value="InterPro"/>
</dbReference>
<dbReference type="GO" id="GO:0005524">
    <property type="term" value="F:ATP binding"/>
    <property type="evidence" value="ECO:0007669"/>
    <property type="project" value="UniProtKB-KW"/>
</dbReference>
<dbReference type="FunFam" id="1.20.1270.10:FF:000001">
    <property type="entry name" value="Molecular chaperone DnaK"/>
    <property type="match status" value="1"/>
</dbReference>
<protein>
    <submittedName>
        <fullName evidence="5">Chaperone protein DnaK</fullName>
    </submittedName>
</protein>
<evidence type="ECO:0000256" key="4">
    <source>
        <dbReference type="SAM" id="MobiDB-lite"/>
    </source>
</evidence>
<dbReference type="Proteomes" id="UP000319716">
    <property type="component" value="Unassembled WGS sequence"/>
</dbReference>
<dbReference type="EMBL" id="BEXB01000013">
    <property type="protein sequence ID" value="GAY76352.1"/>
    <property type="molecule type" value="Genomic_DNA"/>
</dbReference>